<evidence type="ECO:0000256" key="9">
    <source>
        <dbReference type="ARBA" id="ARBA00023000"/>
    </source>
</evidence>
<dbReference type="PROSITE" id="PS50817">
    <property type="entry name" value="INTEIN_N_TER"/>
    <property type="match status" value="1"/>
</dbReference>
<dbReference type="InterPro" id="IPR031327">
    <property type="entry name" value="MCM"/>
</dbReference>
<dbReference type="GeneID" id="28490879"/>
<dbReference type="CDD" id="cd00081">
    <property type="entry name" value="Hint"/>
    <property type="match status" value="1"/>
</dbReference>
<evidence type="ECO:0000256" key="2">
    <source>
        <dbReference type="ARBA" id="ARBA00012551"/>
    </source>
</evidence>
<keyword evidence="5" id="KW-0378">Hydrolase</keyword>
<dbReference type="AlphaFoldDB" id="A0A127B8Y8"/>
<dbReference type="InterPro" id="IPR004860">
    <property type="entry name" value="LAGLIDADG_dom"/>
</dbReference>
<keyword evidence="10 11" id="KW-0238">DNA-binding</keyword>
<dbReference type="Gene3D" id="2.40.50.140">
    <property type="entry name" value="Nucleic acid-binding proteins"/>
    <property type="match status" value="1"/>
</dbReference>
<evidence type="ECO:0000256" key="3">
    <source>
        <dbReference type="ARBA" id="ARBA00022705"/>
    </source>
</evidence>
<evidence type="ECO:0000256" key="7">
    <source>
        <dbReference type="ARBA" id="ARBA00022813"/>
    </source>
</evidence>
<keyword evidence="7" id="KW-0068">Autocatalytic cleavage</keyword>
<organism evidence="15 16">
    <name type="scientific">Pyrococcus kukulkanii</name>
    <dbReference type="NCBI Taxonomy" id="1609559"/>
    <lineage>
        <taxon>Archaea</taxon>
        <taxon>Methanobacteriati</taxon>
        <taxon>Methanobacteriota</taxon>
        <taxon>Thermococci</taxon>
        <taxon>Thermococcales</taxon>
        <taxon>Thermococcaceae</taxon>
        <taxon>Pyrococcus</taxon>
    </lineage>
</organism>
<dbReference type="InterPro" id="IPR003586">
    <property type="entry name" value="Hint_dom_C"/>
</dbReference>
<dbReference type="SMART" id="SM00305">
    <property type="entry name" value="HintC"/>
    <property type="match status" value="1"/>
</dbReference>
<dbReference type="PROSITE" id="PS50819">
    <property type="entry name" value="INTEIN_ENDONUCLEASE"/>
    <property type="match status" value="1"/>
</dbReference>
<dbReference type="Gene3D" id="1.10.10.10">
    <property type="entry name" value="Winged helix-like DNA-binding domain superfamily/Winged helix DNA-binding domain"/>
    <property type="match status" value="1"/>
</dbReference>
<dbReference type="GO" id="GO:0005524">
    <property type="term" value="F:ATP binding"/>
    <property type="evidence" value="ECO:0007669"/>
    <property type="project" value="UniProtKB-KW"/>
</dbReference>
<keyword evidence="8 11" id="KW-0067">ATP-binding</keyword>
<dbReference type="SUPFAM" id="SSF55608">
    <property type="entry name" value="Homing endonucleases"/>
    <property type="match status" value="2"/>
</dbReference>
<dbReference type="STRING" id="1609559.TQ32_03545"/>
<dbReference type="RefSeq" id="WP_068321062.1">
    <property type="nucleotide sequence ID" value="NZ_CP010835.1"/>
</dbReference>
<evidence type="ECO:0000256" key="12">
    <source>
        <dbReference type="SAM" id="Coils"/>
    </source>
</evidence>
<gene>
    <name evidence="15" type="ORF">TQ32_03545</name>
</gene>
<dbReference type="Gene3D" id="2.170.16.10">
    <property type="entry name" value="Hedgehog/Intein (Hint) domain"/>
    <property type="match status" value="2"/>
</dbReference>
<dbReference type="Pfam" id="PF17855">
    <property type="entry name" value="MCM_lid"/>
    <property type="match status" value="1"/>
</dbReference>
<dbReference type="GO" id="GO:0042555">
    <property type="term" value="C:MCM complex"/>
    <property type="evidence" value="ECO:0007669"/>
    <property type="project" value="TreeGrafter"/>
</dbReference>
<dbReference type="EC" id="3.6.4.12" evidence="2"/>
<reference evidence="16" key="1">
    <citation type="submission" date="2015-02" db="EMBL/GenBank/DDBJ databases">
        <title>Pyrococcus kukulkanii sp. nov., a novel hyperthermophilic archaeon isolated from a deep-sea hydrothermal vent at the Guaymas Basin.</title>
        <authorList>
            <person name="Oger P.M."/>
            <person name="Callac N."/>
            <person name="Jebbar M."/>
            <person name="Godfroy A."/>
        </authorList>
    </citation>
    <scope>NUCLEOTIDE SEQUENCE [LARGE SCALE GENOMIC DNA]</scope>
    <source>
        <strain evidence="16">NCB100</strain>
    </source>
</reference>
<dbReference type="EMBL" id="CP010835">
    <property type="protein sequence ID" value="AMM53657.1"/>
    <property type="molecule type" value="Genomic_DNA"/>
</dbReference>
<dbReference type="FunFam" id="3.40.50.300:FF:002469">
    <property type="entry name" value="Cell division control protein 21"/>
    <property type="match status" value="1"/>
</dbReference>
<dbReference type="Gene3D" id="3.30.1640.10">
    <property type="entry name" value="mini-chromosome maintenance (MCM) complex, chain A, domain 1"/>
    <property type="match status" value="1"/>
</dbReference>
<dbReference type="InterPro" id="IPR006141">
    <property type="entry name" value="Intein_N"/>
</dbReference>
<evidence type="ECO:0000313" key="15">
    <source>
        <dbReference type="EMBL" id="AMM53657.1"/>
    </source>
</evidence>
<dbReference type="PRINTS" id="PR01657">
    <property type="entry name" value="MCMFAMILY"/>
</dbReference>
<feature type="domain" description="DOD-type homing endonuclease" evidence="14">
    <location>
        <begin position="550"/>
        <end position="697"/>
    </location>
</feature>
<dbReference type="GO" id="GO:0017116">
    <property type="term" value="F:single-stranded DNA helicase activity"/>
    <property type="evidence" value="ECO:0007669"/>
    <property type="project" value="TreeGrafter"/>
</dbReference>
<feature type="coiled-coil region" evidence="12">
    <location>
        <begin position="847"/>
        <end position="874"/>
    </location>
</feature>
<accession>A0A127B8Y8</accession>
<keyword evidence="6" id="KW-0347">Helicase</keyword>
<keyword evidence="4 11" id="KW-0547">Nucleotide-binding</keyword>
<dbReference type="PRINTS" id="PR00379">
    <property type="entry name" value="INTEIN"/>
</dbReference>
<dbReference type="InterPro" id="IPR030934">
    <property type="entry name" value="Intein_C"/>
</dbReference>
<evidence type="ECO:0000259" key="13">
    <source>
        <dbReference type="PROSITE" id="PS50051"/>
    </source>
</evidence>
<keyword evidence="12" id="KW-0175">Coiled coil</keyword>
<feature type="domain" description="MCM C-terminal AAA(+) ATPase" evidence="13">
    <location>
        <begin position="277"/>
        <end position="412"/>
    </location>
</feature>
<keyword evidence="9" id="KW-0651">Protein splicing</keyword>
<sequence length="1187" mass="136626">MEREEMIERFVKFFREYTEEEEPLYLGKIKDLLTVTPKRSVTINWMHLNSYDPELANEILEHPEEGIGAAEDAIQIVLREEFLREDLPRIHARFHNLPETLLVKDIGAEHINKLIQVEGVITRVTEIKPFVSKAVFVCKDCGNEMVVTQRPYEGFTVIKKCEVCGSKNVTLDVDKSSFVNFQMFRIQDRPETLKGGQMPRFIDGILLDDIVDTAMPGDRVLVTGILRVVQERREKTPVFRKILEVNHIEPVSREIEELEITPEDEQKIRELAKRKDIVEAIVDSIAPAIYGYREVKKGIALALFGGVPRTLPDGTRLRGDIHVLLVGDPGVAKSQILRYVSNLAPRAIYTSGKSSSAAGLTAAAVRDEFTGGWVLEAGALVLADGGYALIDELDKMSDRDRSVIHEALEQQSYHHDFEILLADGKKVKIGELVDSLIEKNRDRVIVGKDTEILPVDDIYVLAYDLKNKRIVKVKADRVSRHKAPEYFIRLKFSNGREIVVTPEHPIMIWENGEIKEKPAEEVKEGEIAVGVRAYEGLIEKDGVDEVTARLLGFLLSEGFAYANPKNGYYEVGFTNTDEELVEEFKELLHKLGVKFNIQVRKREGEKVLYTIRIISKEFYLGLKREFPEMFPESGNERPARRKRIPAKIIRSPYYIKIAFLNTFFKGDGFVDKYRVGFTTSSKAMAEDLQDILYSIGIYSYLFEEVRGNKRYYKVIISGTKDLERFSQIIKDDRRIEKVKRLIEISKKRRNYRDIIPSDILINIRRILNEIHINDGGLTNNISRSYNANRERVKEYLNKIEKELYRIKNALKDGDIKILRRFVTIKELAKSFGWPYSTTFCRVNRREEETIKALFEFATKKIENIEEELEKIKGIVDGNIRFLKIVKVEKIPNKDWKWVYDVTVEPYHLFVSHGLVLHNTISISKAGITATLNARTTVIAAANPKHGRFNRMKPLFEQIDLPPTLLSRFDLIFVLVDEPDEKLDSEIARHILRVRRGESEVVTPKISHELLRKYIAYAKKNVHPVISEEAMEEIEKYYVRMRRSAKKGSENEGIRPIPITARQLEALIRLSEAHARMRLSPIVTREDAREAIKLMEYTLRQIATDETGQIDVTILEVGQSARKLSKVERILDIIEKLQKTSEKGAHIDDILEEAKKFGIEKQEAREIIEKLLQQGQIYMPETGYYKLL</sequence>
<dbReference type="InterPro" id="IPR001208">
    <property type="entry name" value="MCM_dom"/>
</dbReference>
<dbReference type="PATRIC" id="fig|1609559.3.peg.738"/>
<dbReference type="InterPro" id="IPR036844">
    <property type="entry name" value="Hint_dom_sf"/>
</dbReference>
<dbReference type="SUPFAM" id="SSF52540">
    <property type="entry name" value="P-loop containing nucleoside triphosphate hydrolases"/>
    <property type="match status" value="2"/>
</dbReference>
<dbReference type="InterPro" id="IPR027434">
    <property type="entry name" value="Homing_endonucl"/>
</dbReference>
<dbReference type="SMART" id="SM00350">
    <property type="entry name" value="MCM"/>
    <property type="match status" value="1"/>
</dbReference>
<evidence type="ECO:0000256" key="10">
    <source>
        <dbReference type="ARBA" id="ARBA00023125"/>
    </source>
</evidence>
<evidence type="ECO:0000256" key="1">
    <source>
        <dbReference type="ARBA" id="ARBA00008010"/>
    </source>
</evidence>
<dbReference type="InterPro" id="IPR033762">
    <property type="entry name" value="MCM_OB"/>
</dbReference>
<evidence type="ECO:0000256" key="11">
    <source>
        <dbReference type="RuleBase" id="RU004070"/>
    </source>
</evidence>
<dbReference type="Pfam" id="PF14528">
    <property type="entry name" value="LAGLIDADG_3"/>
    <property type="match status" value="2"/>
</dbReference>
<feature type="domain" description="MCM C-terminal AAA(+) ATPase" evidence="13">
    <location>
        <begin position="912"/>
        <end position="990"/>
    </location>
</feature>
<dbReference type="InterPro" id="IPR004042">
    <property type="entry name" value="Intein_endonuc_central"/>
</dbReference>
<evidence type="ECO:0000256" key="5">
    <source>
        <dbReference type="ARBA" id="ARBA00022801"/>
    </source>
</evidence>
<dbReference type="Pfam" id="PF17207">
    <property type="entry name" value="MCM_OB"/>
    <property type="match status" value="1"/>
</dbReference>
<dbReference type="PANTHER" id="PTHR11630">
    <property type="entry name" value="DNA REPLICATION LICENSING FACTOR MCM FAMILY MEMBER"/>
    <property type="match status" value="1"/>
</dbReference>
<dbReference type="OrthoDB" id="6747at2157"/>
<dbReference type="PROSITE" id="PS50818">
    <property type="entry name" value="INTEIN_C_TER"/>
    <property type="match status" value="1"/>
</dbReference>
<keyword evidence="3" id="KW-0235">DNA replication</keyword>
<dbReference type="KEGG" id="pyc:TQ32_03545"/>
<protein>
    <recommendedName>
        <fullName evidence="2">DNA helicase</fullName>
        <ecNumber evidence="2">3.6.4.12</ecNumber>
    </recommendedName>
</protein>
<dbReference type="SUPFAM" id="SSF50249">
    <property type="entry name" value="Nucleic acid-binding proteins"/>
    <property type="match status" value="1"/>
</dbReference>
<dbReference type="SMART" id="SM00306">
    <property type="entry name" value="HintN"/>
    <property type="match status" value="1"/>
</dbReference>
<dbReference type="NCBIfam" id="TIGR01443">
    <property type="entry name" value="intein_Cterm"/>
    <property type="match status" value="1"/>
</dbReference>
<dbReference type="InterPro" id="IPR036388">
    <property type="entry name" value="WH-like_DNA-bd_sf"/>
</dbReference>
<dbReference type="InterPro" id="IPR027417">
    <property type="entry name" value="P-loop_NTPase"/>
</dbReference>
<dbReference type="InterPro" id="IPR012340">
    <property type="entry name" value="NA-bd_OB-fold"/>
</dbReference>
<comment type="similarity">
    <text evidence="1 11">Belongs to the MCM family.</text>
</comment>
<name>A0A127B8Y8_9EURY</name>
<dbReference type="InterPro" id="IPR003587">
    <property type="entry name" value="Hint_dom_N"/>
</dbReference>
<dbReference type="InterPro" id="IPR027925">
    <property type="entry name" value="MCM_N"/>
</dbReference>
<dbReference type="NCBIfam" id="TIGR01445">
    <property type="entry name" value="intein_Nterm"/>
    <property type="match status" value="1"/>
</dbReference>
<dbReference type="PROSITE" id="PS50051">
    <property type="entry name" value="MCM_2"/>
    <property type="match status" value="2"/>
</dbReference>
<dbReference type="Proteomes" id="UP000070587">
    <property type="component" value="Chromosome"/>
</dbReference>
<evidence type="ECO:0000313" key="16">
    <source>
        <dbReference type="Proteomes" id="UP000070587"/>
    </source>
</evidence>
<dbReference type="GO" id="GO:0006260">
    <property type="term" value="P:DNA replication"/>
    <property type="evidence" value="ECO:0007669"/>
    <property type="project" value="UniProtKB-KW"/>
</dbReference>
<evidence type="ECO:0000256" key="6">
    <source>
        <dbReference type="ARBA" id="ARBA00022806"/>
    </source>
</evidence>
<dbReference type="Pfam" id="PF14551">
    <property type="entry name" value="MCM_N"/>
    <property type="match status" value="1"/>
</dbReference>
<proteinExistence type="inferred from homology"/>
<dbReference type="Gene3D" id="3.40.50.300">
    <property type="entry name" value="P-loop containing nucleotide triphosphate hydrolases"/>
    <property type="match status" value="2"/>
</dbReference>
<dbReference type="SUPFAM" id="SSF51294">
    <property type="entry name" value="Hedgehog/intein (Hint) domain"/>
    <property type="match status" value="1"/>
</dbReference>
<evidence type="ECO:0000256" key="8">
    <source>
        <dbReference type="ARBA" id="ARBA00022840"/>
    </source>
</evidence>
<dbReference type="GO" id="GO:0016787">
    <property type="term" value="F:hydrolase activity"/>
    <property type="evidence" value="ECO:0007669"/>
    <property type="project" value="UniProtKB-KW"/>
</dbReference>
<dbReference type="InterPro" id="IPR041562">
    <property type="entry name" value="MCM_lid"/>
</dbReference>
<dbReference type="PANTHER" id="PTHR11630:SF66">
    <property type="entry name" value="DNA REPLICATION LICENSING FACTOR MCM4"/>
    <property type="match status" value="1"/>
</dbReference>
<dbReference type="Gene3D" id="2.20.28.10">
    <property type="match status" value="1"/>
</dbReference>
<dbReference type="FunFam" id="3.30.1640.10:FF:000038">
    <property type="entry name" value="Cell division control protein 21"/>
    <property type="match status" value="1"/>
</dbReference>
<dbReference type="GO" id="GO:0003697">
    <property type="term" value="F:single-stranded DNA binding"/>
    <property type="evidence" value="ECO:0007669"/>
    <property type="project" value="TreeGrafter"/>
</dbReference>
<reference evidence="15 16" key="2">
    <citation type="journal article" date="2016" name="Int. J. Syst. Evol. Microbiol.">
        <title>Pyrococcus kukulkanii sp. nov., a hyperthermophilic, piezophilic archaeon isolated from a deep-sea hydrothermal vent.</title>
        <authorList>
            <person name="Callac N."/>
            <person name="Oger P."/>
            <person name="Lesongeur F."/>
            <person name="Rattray J.E."/>
            <person name="Vannier P."/>
            <person name="Michoud G."/>
            <person name="Beauverger M."/>
            <person name="Gayet N."/>
            <person name="Rouxel O."/>
            <person name="Jebbar M."/>
            <person name="Godfroy A."/>
        </authorList>
    </citation>
    <scope>NUCLEOTIDE SEQUENCE [LARGE SCALE GENOMIC DNA]</scope>
    <source>
        <strain evidence="15 16">NCB100</strain>
    </source>
</reference>
<evidence type="ECO:0000256" key="4">
    <source>
        <dbReference type="ARBA" id="ARBA00022741"/>
    </source>
</evidence>
<dbReference type="GO" id="GO:0016539">
    <property type="term" value="P:intein-mediated protein splicing"/>
    <property type="evidence" value="ECO:0007669"/>
    <property type="project" value="InterPro"/>
</dbReference>
<evidence type="ECO:0000259" key="14">
    <source>
        <dbReference type="PROSITE" id="PS50819"/>
    </source>
</evidence>
<dbReference type="InterPro" id="IPR006142">
    <property type="entry name" value="INTEIN"/>
</dbReference>
<dbReference type="GO" id="GO:0004519">
    <property type="term" value="F:endonuclease activity"/>
    <property type="evidence" value="ECO:0007669"/>
    <property type="project" value="InterPro"/>
</dbReference>
<dbReference type="Pfam" id="PF00493">
    <property type="entry name" value="MCM"/>
    <property type="match status" value="2"/>
</dbReference>
<dbReference type="Gene3D" id="3.10.28.10">
    <property type="entry name" value="Homing endonucleases"/>
    <property type="match status" value="1"/>
</dbReference>